<sequence length="589" mass="64767">MQSSESNSGSDSTGCLKTVWNYIIHHKFIVSSLGAVALGIILGFILKIFLNLSELDQQYLSFPGEMLMRMLQAVTVPLIVTSVITGVSGLSVKTSKRIAGRAAAYFVSTTVMSVTIGLVLVLMIKPGIGYAAEKGETEDEEAFSTVDALLDLVRNMVPQNLIQACFRQYKTERVEFEIDADEQNSSLETNGTELRLVGHYVEGANTLGLIVWSFVFGLILNVMGERGEVLVEVLTVLNESTKRMVKLILGYLPFGVLFLIASHVVEVHDWETTFKLGKFMVVVFVGLIIHGVIVLPLVYFVCVRKNPITVVRGVSSALLTALVISSSSATLPITFQCCEEKLIIDKRITRFMLPIGTNINMDGTALYEVVAAVFIAQLNNIPLDISQLLTLSVTSAVSSIGAAGIPATGAVTTLFVLTSIGLPAKEASILVVVEWLLDRCNTVVNVFGDCVGVALVNEISMKELEEMDRHRAHGGDQVHMSQDSDGVMYPAVDGEDEYFQAKTLRMKVKIRNWSGVASWLWVANDENCGICRMPFNGCCPDCKVPGDDCPLVWGQCSHCFHMHCILKWLNSQQVQQQCPMCRQEWKFKE</sequence>
<evidence type="ECO:0000259" key="25">
    <source>
        <dbReference type="PROSITE" id="PS50089"/>
    </source>
</evidence>
<dbReference type="SUPFAM" id="SSF118215">
    <property type="entry name" value="Proton glutamate symport protein"/>
    <property type="match status" value="1"/>
</dbReference>
<dbReference type="InterPro" id="IPR001991">
    <property type="entry name" value="Na-dicarboxylate_symporter"/>
</dbReference>
<dbReference type="Pfam" id="PF00375">
    <property type="entry name" value="SDF"/>
    <property type="match status" value="1"/>
</dbReference>
<dbReference type="EMBL" id="CAWUFR010000143">
    <property type="protein sequence ID" value="CAK6969869.1"/>
    <property type="molecule type" value="Genomic_DNA"/>
</dbReference>
<comment type="function">
    <text evidence="21">Together with the cullin protein ANAPC2, constitutes the catalytic component of the anaphase promoting complex/cyclosome (APC/C), a cell cycle-regulated E3 ubiquitin ligase that controls progression through mitosis and the G1 phase of the cell cycle. The APC/C complex acts by mediating ubiquitination and subsequent degradation of target proteins: it mainly mediates the formation of 'Lys-11'-linked polyubiquitin chains and, to a lower extent, the formation of 'Lys-48'- and 'Lys-63'-linked polyubiquitin chains. The APC/C complex catalyzes assembly of branched 'Lys-11'-/'Lys-48'-linked branched ubiquitin chains on target proteins. May recruit the E2 ubiquitin-conjugating enzymes to the complex.</text>
</comment>
<evidence type="ECO:0000256" key="8">
    <source>
        <dbReference type="ARBA" id="ARBA00022618"/>
    </source>
</evidence>
<evidence type="ECO:0000256" key="14">
    <source>
        <dbReference type="ARBA" id="ARBA00022833"/>
    </source>
</evidence>
<dbReference type="Gene3D" id="1.10.3860.10">
    <property type="entry name" value="Sodium:dicarboxylate symporter"/>
    <property type="match status" value="1"/>
</dbReference>
<evidence type="ECO:0000256" key="16">
    <source>
        <dbReference type="ARBA" id="ARBA00022989"/>
    </source>
</evidence>
<keyword evidence="14" id="KW-0862">Zinc</keyword>
<keyword evidence="19" id="KW-0539">Nucleus</keyword>
<evidence type="ECO:0000256" key="20">
    <source>
        <dbReference type="ARBA" id="ARBA00023306"/>
    </source>
</evidence>
<dbReference type="AlphaFoldDB" id="A0AAV1PFZ5"/>
<comment type="subcellular location">
    <subcellularLocation>
        <location evidence="2">Cell membrane</location>
        <topology evidence="2">Multi-pass membrane protein</topology>
    </subcellularLocation>
    <subcellularLocation>
        <location evidence="24">Membrane</location>
        <topology evidence="24">Multi-pass membrane protein</topology>
    </subcellularLocation>
    <subcellularLocation>
        <location evidence="1">Nucleus</location>
    </subcellularLocation>
</comment>
<dbReference type="SUPFAM" id="SSF57850">
    <property type="entry name" value="RING/U-box"/>
    <property type="match status" value="1"/>
</dbReference>
<keyword evidence="16 24" id="KW-1133">Transmembrane helix</keyword>
<evidence type="ECO:0000256" key="18">
    <source>
        <dbReference type="ARBA" id="ARBA00023136"/>
    </source>
</evidence>
<evidence type="ECO:0000256" key="24">
    <source>
        <dbReference type="RuleBase" id="RU361216"/>
    </source>
</evidence>
<evidence type="ECO:0000256" key="3">
    <source>
        <dbReference type="ARBA" id="ARBA00004906"/>
    </source>
</evidence>
<keyword evidence="24" id="KW-0769">Symport</keyword>
<evidence type="ECO:0000256" key="15">
    <source>
        <dbReference type="ARBA" id="ARBA00022970"/>
    </source>
</evidence>
<keyword evidence="15" id="KW-0029">Amino-acid transport</keyword>
<evidence type="ECO:0000256" key="4">
    <source>
        <dbReference type="ARBA" id="ARBA00009273"/>
    </source>
</evidence>
<feature type="transmembrane region" description="Helical" evidence="24">
    <location>
        <begin position="244"/>
        <end position="265"/>
    </location>
</feature>
<evidence type="ECO:0000256" key="12">
    <source>
        <dbReference type="ARBA" id="ARBA00022776"/>
    </source>
</evidence>
<evidence type="ECO:0000256" key="7">
    <source>
        <dbReference type="ARBA" id="ARBA00022553"/>
    </source>
</evidence>
<dbReference type="GO" id="GO:0051301">
    <property type="term" value="P:cell division"/>
    <property type="evidence" value="ECO:0007669"/>
    <property type="project" value="UniProtKB-KW"/>
</dbReference>
<protein>
    <recommendedName>
        <fullName evidence="24">Amino acid transporter</fullName>
    </recommendedName>
</protein>
<dbReference type="GO" id="GO:0061630">
    <property type="term" value="F:ubiquitin protein ligase activity"/>
    <property type="evidence" value="ECO:0007669"/>
    <property type="project" value="InterPro"/>
</dbReference>
<dbReference type="CDD" id="cd16456">
    <property type="entry name" value="RING-H2_APC11"/>
    <property type="match status" value="1"/>
</dbReference>
<evidence type="ECO:0000256" key="11">
    <source>
        <dbReference type="ARBA" id="ARBA00022771"/>
    </source>
</evidence>
<organism evidence="26 27">
    <name type="scientific">Scomber scombrus</name>
    <name type="common">Atlantic mackerel</name>
    <name type="synonym">Scomber vernalis</name>
    <dbReference type="NCBI Taxonomy" id="13677"/>
    <lineage>
        <taxon>Eukaryota</taxon>
        <taxon>Metazoa</taxon>
        <taxon>Chordata</taxon>
        <taxon>Craniata</taxon>
        <taxon>Vertebrata</taxon>
        <taxon>Euteleostomi</taxon>
        <taxon>Actinopterygii</taxon>
        <taxon>Neopterygii</taxon>
        <taxon>Teleostei</taxon>
        <taxon>Neoteleostei</taxon>
        <taxon>Acanthomorphata</taxon>
        <taxon>Pelagiaria</taxon>
        <taxon>Scombriformes</taxon>
        <taxon>Scombridae</taxon>
        <taxon>Scomber</taxon>
    </lineage>
</organism>
<dbReference type="InterPro" id="IPR024991">
    <property type="entry name" value="RING-H2_APC11"/>
</dbReference>
<dbReference type="InterPro" id="IPR050746">
    <property type="entry name" value="DAACS"/>
</dbReference>
<dbReference type="PANTHER" id="PTHR11958:SF109">
    <property type="entry name" value="EXCITATORY AMINO ACID TRANSPORTER 3"/>
    <property type="match status" value="1"/>
</dbReference>
<dbReference type="GO" id="GO:0008270">
    <property type="term" value="F:zinc ion binding"/>
    <property type="evidence" value="ECO:0007669"/>
    <property type="project" value="UniProtKB-KW"/>
</dbReference>
<evidence type="ECO:0000256" key="10">
    <source>
        <dbReference type="ARBA" id="ARBA00022723"/>
    </source>
</evidence>
<dbReference type="PANTHER" id="PTHR11958">
    <property type="entry name" value="SODIUM/DICARBOXYLATE SYMPORTER-RELATED"/>
    <property type="match status" value="1"/>
</dbReference>
<comment type="caution">
    <text evidence="26">The sequence shown here is derived from an EMBL/GenBank/DDBJ whole genome shotgun (WGS) entry which is preliminary data.</text>
</comment>
<evidence type="ECO:0000256" key="21">
    <source>
        <dbReference type="ARBA" id="ARBA00054113"/>
    </source>
</evidence>
<evidence type="ECO:0000256" key="22">
    <source>
        <dbReference type="ARBA" id="ARBA00062360"/>
    </source>
</evidence>
<reference evidence="26 27" key="1">
    <citation type="submission" date="2024-01" db="EMBL/GenBank/DDBJ databases">
        <authorList>
            <person name="Alioto T."/>
            <person name="Alioto T."/>
            <person name="Gomez Garrido J."/>
        </authorList>
    </citation>
    <scope>NUCLEOTIDE SEQUENCE [LARGE SCALE GENOMIC DNA]</scope>
</reference>
<dbReference type="GO" id="GO:0033229">
    <property type="term" value="F:cysteine transmembrane transporter activity"/>
    <property type="evidence" value="ECO:0007669"/>
    <property type="project" value="TreeGrafter"/>
</dbReference>
<feature type="domain" description="RING-type" evidence="25">
    <location>
        <begin position="539"/>
        <end position="582"/>
    </location>
</feature>
<feature type="transmembrane region" description="Helical" evidence="24">
    <location>
        <begin position="102"/>
        <end position="124"/>
    </location>
</feature>
<feature type="transmembrane region" description="Helical" evidence="24">
    <location>
        <begin position="28"/>
        <end position="50"/>
    </location>
</feature>
<evidence type="ECO:0000256" key="13">
    <source>
        <dbReference type="ARBA" id="ARBA00022786"/>
    </source>
</evidence>
<keyword evidence="11 23" id="KW-0863">Zinc-finger</keyword>
<evidence type="ECO:0000313" key="26">
    <source>
        <dbReference type="EMBL" id="CAK6969869.1"/>
    </source>
</evidence>
<dbReference type="GO" id="GO:0015501">
    <property type="term" value="F:glutamate:sodium symporter activity"/>
    <property type="evidence" value="ECO:0007669"/>
    <property type="project" value="TreeGrafter"/>
</dbReference>
<comment type="subunit">
    <text evidence="22">The mammalian APC/C is composed at least of 14 distinct subunits ANAPC1, ANAPC2, CDC27/APC3, ANAPC4, ANAPC5, CDC16/APC6, ANAPC7, CDC23/APC8, ANAPC10, ANAPC11, CDC26/APC12, ANAPC13, ANAPC15 and ANAPC16 that assemble into a complex of at least 19 chains with a combined molecular mass of around 1.2 MDa; APC/C interacts with FZR1 and FBXO5. Interacts with the cullin domain of ANAPC2. Interacts with UBE2D2.</text>
</comment>
<dbReference type="Proteomes" id="UP001314229">
    <property type="component" value="Unassembled WGS sequence"/>
</dbReference>
<dbReference type="GO" id="GO:0097602">
    <property type="term" value="F:cullin family protein binding"/>
    <property type="evidence" value="ECO:0007669"/>
    <property type="project" value="InterPro"/>
</dbReference>
<keyword evidence="5 24" id="KW-0813">Transport</keyword>
<comment type="pathway">
    <text evidence="3">Protein modification; protein ubiquitination.</text>
</comment>
<comment type="similarity">
    <text evidence="4">Belongs to the RING-box family.</text>
</comment>
<dbReference type="Pfam" id="PF12861">
    <property type="entry name" value="zf-ANAPC11"/>
    <property type="match status" value="1"/>
</dbReference>
<keyword evidence="6" id="KW-1003">Cell membrane</keyword>
<dbReference type="PRINTS" id="PR00173">
    <property type="entry name" value="EDTRNSPORT"/>
</dbReference>
<feature type="transmembrane region" description="Helical" evidence="24">
    <location>
        <begin position="204"/>
        <end position="223"/>
    </location>
</feature>
<feature type="transmembrane region" description="Helical" evidence="24">
    <location>
        <begin position="277"/>
        <end position="302"/>
    </location>
</feature>
<dbReference type="FunFam" id="3.30.40.10:FF:000111">
    <property type="entry name" value="Anaphase-promoting complex subunit 11"/>
    <property type="match status" value="1"/>
</dbReference>
<keyword evidence="13" id="KW-0833">Ubl conjugation pathway</keyword>
<keyword evidence="8" id="KW-0132">Cell division</keyword>
<keyword evidence="27" id="KW-1185">Reference proteome</keyword>
<dbReference type="Gene3D" id="3.30.40.10">
    <property type="entry name" value="Zinc/RING finger domain, C3HC4 (zinc finger)"/>
    <property type="match status" value="1"/>
</dbReference>
<evidence type="ECO:0000313" key="27">
    <source>
        <dbReference type="Proteomes" id="UP001314229"/>
    </source>
</evidence>
<evidence type="ECO:0000256" key="19">
    <source>
        <dbReference type="ARBA" id="ARBA00023242"/>
    </source>
</evidence>
<keyword evidence="18 24" id="KW-0472">Membrane</keyword>
<feature type="transmembrane region" description="Helical" evidence="24">
    <location>
        <begin position="314"/>
        <end position="335"/>
    </location>
</feature>
<keyword evidence="9 24" id="KW-0812">Transmembrane</keyword>
<name>A0AAV1PFZ5_SCOSC</name>
<evidence type="ECO:0000256" key="1">
    <source>
        <dbReference type="ARBA" id="ARBA00004123"/>
    </source>
</evidence>
<dbReference type="GO" id="GO:0005886">
    <property type="term" value="C:plasma membrane"/>
    <property type="evidence" value="ECO:0007669"/>
    <property type="project" value="UniProtKB-SubCell"/>
</dbReference>
<keyword evidence="20" id="KW-0131">Cell cycle</keyword>
<dbReference type="GO" id="GO:0031145">
    <property type="term" value="P:anaphase-promoting complex-dependent catabolic process"/>
    <property type="evidence" value="ECO:0007669"/>
    <property type="project" value="InterPro"/>
</dbReference>
<dbReference type="InterPro" id="IPR013083">
    <property type="entry name" value="Znf_RING/FYVE/PHD"/>
</dbReference>
<keyword evidence="12" id="KW-0498">Mitosis</keyword>
<dbReference type="PROSITE" id="PS50089">
    <property type="entry name" value="ZF_RING_2"/>
    <property type="match status" value="1"/>
</dbReference>
<gene>
    <name evidence="26" type="ORF">FSCOSCO3_A008365</name>
</gene>
<dbReference type="InterPro" id="IPR036458">
    <property type="entry name" value="Na:dicarbo_symporter_sf"/>
</dbReference>
<dbReference type="InterPro" id="IPR001841">
    <property type="entry name" value="Znf_RING"/>
</dbReference>
<evidence type="ECO:0000256" key="5">
    <source>
        <dbReference type="ARBA" id="ARBA00022448"/>
    </source>
</evidence>
<accession>A0AAV1PFZ5</accession>
<comment type="similarity">
    <text evidence="24">Belongs to the dicarboxylate/amino acid:cation symporter (DAACS) (TC 2.A.23) family.</text>
</comment>
<evidence type="ECO:0000256" key="9">
    <source>
        <dbReference type="ARBA" id="ARBA00022692"/>
    </source>
</evidence>
<keyword evidence="7" id="KW-0597">Phosphoprotein</keyword>
<evidence type="ECO:0000256" key="17">
    <source>
        <dbReference type="ARBA" id="ARBA00023053"/>
    </source>
</evidence>
<keyword evidence="17" id="KW-0915">Sodium</keyword>
<evidence type="ECO:0000256" key="2">
    <source>
        <dbReference type="ARBA" id="ARBA00004651"/>
    </source>
</evidence>
<proteinExistence type="inferred from homology"/>
<feature type="transmembrane region" description="Helical" evidence="24">
    <location>
        <begin position="70"/>
        <end position="90"/>
    </location>
</feature>
<evidence type="ECO:0000256" key="6">
    <source>
        <dbReference type="ARBA" id="ARBA00022475"/>
    </source>
</evidence>
<dbReference type="GO" id="GO:0005680">
    <property type="term" value="C:anaphase-promoting complex"/>
    <property type="evidence" value="ECO:0007669"/>
    <property type="project" value="InterPro"/>
</dbReference>
<evidence type="ECO:0000256" key="23">
    <source>
        <dbReference type="PROSITE-ProRule" id="PRU00175"/>
    </source>
</evidence>
<dbReference type="GO" id="GO:0005313">
    <property type="term" value="F:L-glutamate transmembrane transporter activity"/>
    <property type="evidence" value="ECO:0007669"/>
    <property type="project" value="TreeGrafter"/>
</dbReference>
<keyword evidence="10" id="KW-0479">Metal-binding</keyword>